<protein>
    <submittedName>
        <fullName evidence="2">Uncharacterized protein</fullName>
    </submittedName>
</protein>
<reference evidence="2 3" key="1">
    <citation type="submission" date="2021-05" db="EMBL/GenBank/DDBJ databases">
        <title>A Polyphasic approach of four new species of the genus Ohtaekwangia: Ohtaekwangia histidinii sp. nov., Ohtaekwangia cretensis sp. nov., Ohtaekwangia indiensis sp. nov., Ohtaekwangia reichenbachii sp. nov. from diverse environment.</title>
        <authorList>
            <person name="Octaviana S."/>
        </authorList>
    </citation>
    <scope>NUCLEOTIDE SEQUENCE [LARGE SCALE GENOMIC DNA]</scope>
    <source>
        <strain evidence="2 3">PWU37</strain>
    </source>
</reference>
<evidence type="ECO:0000313" key="2">
    <source>
        <dbReference type="EMBL" id="MBT1688498.1"/>
    </source>
</evidence>
<dbReference type="RefSeq" id="WP_254091724.1">
    <property type="nucleotide sequence ID" value="NZ_JAHESC010000027.1"/>
</dbReference>
<dbReference type="EMBL" id="JAHESC010000027">
    <property type="protein sequence ID" value="MBT1688498.1"/>
    <property type="molecule type" value="Genomic_DNA"/>
</dbReference>
<dbReference type="AlphaFoldDB" id="A0AAP2DAP4"/>
<proteinExistence type="predicted"/>
<comment type="caution">
    <text evidence="2">The sequence shown here is derived from an EMBL/GenBank/DDBJ whole genome shotgun (WGS) entry which is preliminary data.</text>
</comment>
<gene>
    <name evidence="2" type="ORF">KK078_18145</name>
</gene>
<name>A0AAP2DAP4_9BACT</name>
<evidence type="ECO:0000313" key="3">
    <source>
        <dbReference type="Proteomes" id="UP001319180"/>
    </source>
</evidence>
<accession>A0AAP2DAP4</accession>
<keyword evidence="3" id="KW-1185">Reference proteome</keyword>
<feature type="region of interest" description="Disordered" evidence="1">
    <location>
        <begin position="1"/>
        <end position="33"/>
    </location>
</feature>
<evidence type="ECO:0000256" key="1">
    <source>
        <dbReference type="SAM" id="MobiDB-lite"/>
    </source>
</evidence>
<feature type="region of interest" description="Disordered" evidence="1">
    <location>
        <begin position="288"/>
        <end position="309"/>
    </location>
</feature>
<sequence>MNTYADKTHKKRSGSAANEAFQKDQSKGPVFQFRDNRPEAITLRRLQGVINNSLPVKQMKTYHTMAGNSPQVKRPAAGNEIVESYSLGNEGRQQNVLQDDRSTSFYPSNDPLQLKAAVKSLNVEWDKPGRPGFDITTYAEFYDNGGYTATDADVRQYTTGRHTEWKMSDDRTEWVEVDSSTNAGTLEDWSREEAPNSYQDNQAIIIDRSGFDDGDIPEGHFLSWEITARQSVHDRSEGNAEIAYIEAQTGTIYGTIPLEEDVIKAPAKKKGVVTRQPLLGMGLENEWMKDEDDATTQTKATGEGPVQMR</sequence>
<organism evidence="2 3">
    <name type="scientific">Dawidia soli</name>
    <dbReference type="NCBI Taxonomy" id="2782352"/>
    <lineage>
        <taxon>Bacteria</taxon>
        <taxon>Pseudomonadati</taxon>
        <taxon>Bacteroidota</taxon>
        <taxon>Cytophagia</taxon>
        <taxon>Cytophagales</taxon>
        <taxon>Chryseotaleaceae</taxon>
        <taxon>Dawidia</taxon>
    </lineage>
</organism>
<dbReference type="Proteomes" id="UP001319180">
    <property type="component" value="Unassembled WGS sequence"/>
</dbReference>